<sequence length="504" mass="57088">MSLGPFNCDVWHEILAHLAAHRLVANYSEHRRTRQTLLNAALTSSSLSNIALSVLWRSLSSLEPIIDVINASSPVRLLYYNTYGIRGIWVLRQPPNSDEVRLRVDSYLRRVRTFSVLTPSMKETTLWSTVAKLFDGSRPLLTHLNLLQLSLHPDSATCELIDPLIKLSPKTCKSLVVSVFPQPLPSKAEEAILRLFETLVFRWGDLESLTYEGDVNDDLLNAISSFKGIRRLKVIHDHKVTTCRNATTITELIGRLPALSSLHLDHRTVMPPSRVLDDGLNALQEMELQLYPEDFAGSRSSLGRFICPDLRVLKLEIHGSQHFISWALIFEQLAQTFPRADDLTIDLRGETHNFTALRIQDLDPFFSKSVERLHLLQVPYELTEGDFIFMVNFWTNIRSLALSGAGPAFNTTTMAVISQLHRLEYLCMRVNCMELILNNSSLLKPRNSLEELCLVDPSWTSTLEVASRVARKLRSLFPHLWNVDAIGSFILDLQDALAVLDRNS</sequence>
<comment type="caution">
    <text evidence="1">The sequence shown here is derived from an EMBL/GenBank/DDBJ whole genome shotgun (WGS) entry which is preliminary data.</text>
</comment>
<organism evidence="1 2">
    <name type="scientific">Leucocoprinus birnbaumii</name>
    <dbReference type="NCBI Taxonomy" id="56174"/>
    <lineage>
        <taxon>Eukaryota</taxon>
        <taxon>Fungi</taxon>
        <taxon>Dikarya</taxon>
        <taxon>Basidiomycota</taxon>
        <taxon>Agaricomycotina</taxon>
        <taxon>Agaricomycetes</taxon>
        <taxon>Agaricomycetidae</taxon>
        <taxon>Agaricales</taxon>
        <taxon>Agaricineae</taxon>
        <taxon>Agaricaceae</taxon>
        <taxon>Leucocoprinus</taxon>
    </lineage>
</organism>
<protein>
    <submittedName>
        <fullName evidence="1">Uncharacterized protein</fullName>
    </submittedName>
</protein>
<evidence type="ECO:0000313" key="1">
    <source>
        <dbReference type="EMBL" id="KAJ3567230.1"/>
    </source>
</evidence>
<accession>A0AAD5VQX4</accession>
<proteinExistence type="predicted"/>
<dbReference type="EMBL" id="JANIEX010000428">
    <property type="protein sequence ID" value="KAJ3567230.1"/>
    <property type="molecule type" value="Genomic_DNA"/>
</dbReference>
<dbReference type="AlphaFoldDB" id="A0AAD5VQX4"/>
<reference evidence="1" key="1">
    <citation type="submission" date="2022-07" db="EMBL/GenBank/DDBJ databases">
        <title>Genome Sequence of Leucocoprinus birnbaumii.</title>
        <authorList>
            <person name="Buettner E."/>
        </authorList>
    </citation>
    <scope>NUCLEOTIDE SEQUENCE</scope>
    <source>
        <strain evidence="1">VT141</strain>
    </source>
</reference>
<keyword evidence="2" id="KW-1185">Reference proteome</keyword>
<dbReference type="Proteomes" id="UP001213000">
    <property type="component" value="Unassembled WGS sequence"/>
</dbReference>
<name>A0AAD5VQX4_9AGAR</name>
<evidence type="ECO:0000313" key="2">
    <source>
        <dbReference type="Proteomes" id="UP001213000"/>
    </source>
</evidence>
<gene>
    <name evidence="1" type="ORF">NP233_g6501</name>
</gene>